<evidence type="ECO:0000313" key="2">
    <source>
        <dbReference type="EMBL" id="KAJ3580094.1"/>
    </source>
</evidence>
<dbReference type="VEuPathDB" id="FungiDB:F4678DRAFT_232692"/>
<dbReference type="Pfam" id="PF04032">
    <property type="entry name" value="Rpr2"/>
    <property type="match status" value="1"/>
</dbReference>
<dbReference type="Proteomes" id="UP001148614">
    <property type="component" value="Unassembled WGS sequence"/>
</dbReference>
<sequence>MAADTLPATLGFLTDAAHLLVSAAPETSAHLMTRRNSLMFDIELGQSDVQRQHVCGCCGHIMIAGHGDELKIDSIKSCRNKRRTSHKQLKKGGISSLNTGCRKTWTCGMCGRYTTISLPPPARVPRRRFKQTLRPSTTTTTKMVGVIKTTTSLSSPLTLATTKSKTVTSTLQVGSSQTATPPSSEAGKVSANASSKKRAKNRKQGLQALLQQSSSSKAQSGLGLSLADFMQS</sequence>
<dbReference type="InterPro" id="IPR007175">
    <property type="entry name" value="Rpr2/Snm1/Rpp21"/>
</dbReference>
<name>A0A9W8NNG9_9PEZI</name>
<proteinExistence type="predicted"/>
<organism evidence="2 3">
    <name type="scientific">Xylaria arbuscula</name>
    <dbReference type="NCBI Taxonomy" id="114810"/>
    <lineage>
        <taxon>Eukaryota</taxon>
        <taxon>Fungi</taxon>
        <taxon>Dikarya</taxon>
        <taxon>Ascomycota</taxon>
        <taxon>Pezizomycotina</taxon>
        <taxon>Sordariomycetes</taxon>
        <taxon>Xylariomycetidae</taxon>
        <taxon>Xylariales</taxon>
        <taxon>Xylariaceae</taxon>
        <taxon>Xylaria</taxon>
    </lineage>
</organism>
<keyword evidence="3" id="KW-1185">Reference proteome</keyword>
<comment type="caution">
    <text evidence="2">The sequence shown here is derived from an EMBL/GenBank/DDBJ whole genome shotgun (WGS) entry which is preliminary data.</text>
</comment>
<dbReference type="EMBL" id="JANPWZ010000030">
    <property type="protein sequence ID" value="KAJ3580094.1"/>
    <property type="molecule type" value="Genomic_DNA"/>
</dbReference>
<gene>
    <name evidence="2" type="ORF">NPX13_g472</name>
</gene>
<evidence type="ECO:0000256" key="1">
    <source>
        <dbReference type="SAM" id="MobiDB-lite"/>
    </source>
</evidence>
<evidence type="ECO:0000313" key="3">
    <source>
        <dbReference type="Proteomes" id="UP001148614"/>
    </source>
</evidence>
<protein>
    <submittedName>
        <fullName evidence="2">Uncharacterized protein</fullName>
    </submittedName>
</protein>
<feature type="compositionally biased region" description="Polar residues" evidence="1">
    <location>
        <begin position="172"/>
        <end position="183"/>
    </location>
</feature>
<accession>A0A9W8NNG9</accession>
<feature type="region of interest" description="Disordered" evidence="1">
    <location>
        <begin position="172"/>
        <end position="224"/>
    </location>
</feature>
<dbReference type="AlphaFoldDB" id="A0A9W8NNG9"/>
<feature type="compositionally biased region" description="Low complexity" evidence="1">
    <location>
        <begin position="204"/>
        <end position="224"/>
    </location>
</feature>
<dbReference type="GO" id="GO:0006396">
    <property type="term" value="P:RNA processing"/>
    <property type="evidence" value="ECO:0007669"/>
    <property type="project" value="InterPro"/>
</dbReference>
<reference evidence="2" key="1">
    <citation type="submission" date="2022-07" db="EMBL/GenBank/DDBJ databases">
        <title>Genome Sequence of Xylaria arbuscula.</title>
        <authorList>
            <person name="Buettner E."/>
        </authorList>
    </citation>
    <scope>NUCLEOTIDE SEQUENCE</scope>
    <source>
        <strain evidence="2">VT107</strain>
    </source>
</reference>